<organism evidence="1">
    <name type="scientific">Lygus hesperus</name>
    <name type="common">Western plant bug</name>
    <dbReference type="NCBI Taxonomy" id="30085"/>
    <lineage>
        <taxon>Eukaryota</taxon>
        <taxon>Metazoa</taxon>
        <taxon>Ecdysozoa</taxon>
        <taxon>Arthropoda</taxon>
        <taxon>Hexapoda</taxon>
        <taxon>Insecta</taxon>
        <taxon>Pterygota</taxon>
        <taxon>Neoptera</taxon>
        <taxon>Paraneoptera</taxon>
        <taxon>Hemiptera</taxon>
        <taxon>Heteroptera</taxon>
        <taxon>Panheteroptera</taxon>
        <taxon>Cimicomorpha</taxon>
        <taxon>Miridae</taxon>
        <taxon>Mirini</taxon>
        <taxon>Lygus</taxon>
    </lineage>
</organism>
<sequence>SPSRFFGRRRGPNPVTMAAIFDLFPDKEQMKESRAAVEFIEKWNHAENAFMNACREAKLSSTKAKDCIVSMREAVKDIALRTIGMEIRMTEMEARSRHGDDDNMASMRSILETTASKLVSLE</sequence>
<feature type="non-terminal residue" evidence="1">
    <location>
        <position position="122"/>
    </location>
</feature>
<proteinExistence type="predicted"/>
<reference evidence="1" key="1">
    <citation type="journal article" date="2014" name="PLoS ONE">
        <title>Transcriptome-Based Identification of ABC Transporters in the Western Tarnished Plant Bug Lygus hesperus.</title>
        <authorList>
            <person name="Hull J.J."/>
            <person name="Chaney K."/>
            <person name="Geib S.M."/>
            <person name="Fabrick J.A."/>
            <person name="Brent C.S."/>
            <person name="Walsh D."/>
            <person name="Lavine L.C."/>
        </authorList>
    </citation>
    <scope>NUCLEOTIDE SEQUENCE</scope>
</reference>
<dbReference type="AlphaFoldDB" id="A0A0A9ZFF1"/>
<feature type="non-terminal residue" evidence="1">
    <location>
        <position position="1"/>
    </location>
</feature>
<evidence type="ECO:0000313" key="1">
    <source>
        <dbReference type="EMBL" id="JAG43254.1"/>
    </source>
</evidence>
<protein>
    <submittedName>
        <fullName evidence="1">Inositol monophosphatase 3</fullName>
    </submittedName>
</protein>
<reference evidence="1" key="2">
    <citation type="submission" date="2014-07" db="EMBL/GenBank/DDBJ databases">
        <authorList>
            <person name="Hull J."/>
        </authorList>
    </citation>
    <scope>NUCLEOTIDE SEQUENCE</scope>
</reference>
<accession>A0A0A9ZFF1</accession>
<gene>
    <name evidence="1" type="primary">impad1</name>
    <name evidence="1" type="ORF">CM83_105635</name>
</gene>
<dbReference type="EMBL" id="GBHO01000350">
    <property type="protein sequence ID" value="JAG43254.1"/>
    <property type="molecule type" value="Transcribed_RNA"/>
</dbReference>
<name>A0A0A9ZFF1_LYGHE</name>